<comment type="caution">
    <text evidence="2">The sequence shown here is derived from an EMBL/GenBank/DDBJ whole genome shotgun (WGS) entry which is preliminary data.</text>
</comment>
<reference evidence="2" key="2">
    <citation type="submission" date="2021-10" db="EMBL/GenBank/DDBJ databases">
        <title>Phylogenomics reveals ancestral predisposition of the termite-cultivated fungus Termitomyces towards a domesticated lifestyle.</title>
        <authorList>
            <person name="Auxier B."/>
            <person name="Grum-Grzhimaylo A."/>
            <person name="Cardenas M.E."/>
            <person name="Lodge J.D."/>
            <person name="Laessoe T."/>
            <person name="Pedersen O."/>
            <person name="Smith M.E."/>
            <person name="Kuyper T.W."/>
            <person name="Franco-Molano E.A."/>
            <person name="Baroni T.J."/>
            <person name="Aanen D.K."/>
        </authorList>
    </citation>
    <scope>NUCLEOTIDE SEQUENCE</scope>
    <source>
        <strain evidence="2">AP01</strain>
        <tissue evidence="2">Mycelium</tissue>
    </source>
</reference>
<evidence type="ECO:0000259" key="1">
    <source>
        <dbReference type="Pfam" id="PF03732"/>
    </source>
</evidence>
<dbReference type="Pfam" id="PF03732">
    <property type="entry name" value="Retrotrans_gag"/>
    <property type="match status" value="1"/>
</dbReference>
<name>A0A9P7FYY6_9AGAR</name>
<dbReference type="AlphaFoldDB" id="A0A9P7FYY6"/>
<reference evidence="2" key="1">
    <citation type="submission" date="2020-07" db="EMBL/GenBank/DDBJ databases">
        <authorList>
            <person name="Nieuwenhuis M."/>
            <person name="Van De Peppel L.J.J."/>
        </authorList>
    </citation>
    <scope>NUCLEOTIDE SEQUENCE</scope>
    <source>
        <strain evidence="2">AP01</strain>
        <tissue evidence="2">Mycelium</tissue>
    </source>
</reference>
<feature type="domain" description="Retrotransposon gag" evidence="1">
    <location>
        <begin position="167"/>
        <end position="257"/>
    </location>
</feature>
<gene>
    <name evidence="2" type="ORF">DXG03_002943</name>
</gene>
<organism evidence="2 3">
    <name type="scientific">Asterophora parasitica</name>
    <dbReference type="NCBI Taxonomy" id="117018"/>
    <lineage>
        <taxon>Eukaryota</taxon>
        <taxon>Fungi</taxon>
        <taxon>Dikarya</taxon>
        <taxon>Basidiomycota</taxon>
        <taxon>Agaricomycotina</taxon>
        <taxon>Agaricomycetes</taxon>
        <taxon>Agaricomycetidae</taxon>
        <taxon>Agaricales</taxon>
        <taxon>Tricholomatineae</taxon>
        <taxon>Lyophyllaceae</taxon>
        <taxon>Asterophora</taxon>
    </lineage>
</organism>
<evidence type="ECO:0000313" key="3">
    <source>
        <dbReference type="Proteomes" id="UP000775547"/>
    </source>
</evidence>
<evidence type="ECO:0000313" key="2">
    <source>
        <dbReference type="EMBL" id="KAG5639845.1"/>
    </source>
</evidence>
<accession>A0A9P7FYY6</accession>
<proteinExistence type="predicted"/>
<dbReference type="InterPro" id="IPR005162">
    <property type="entry name" value="Retrotrans_gag_dom"/>
</dbReference>
<dbReference type="Proteomes" id="UP000775547">
    <property type="component" value="Unassembled WGS sequence"/>
</dbReference>
<dbReference type="OrthoDB" id="3067544at2759"/>
<protein>
    <recommendedName>
        <fullName evidence="1">Retrotransposon gag domain-containing protein</fullName>
    </recommendedName>
</protein>
<sequence length="279" mass="31023">MSNTQFPIITPPMLSPEEWLMSLESLMLTLLSTSQTTAAALAHVLALVDLTLLMASTPVASAVVQTSPSMVQATTATIPLPPDLSNLPAFLEAYKVQAAANAKAETEARLHPTIISCLCPFLPPIYHRAHGTGCNFINACNLYVGLCPEQFSDDYITISWALTFMQQGQAAEFVARVFQFGGMKKLFQDWDQFLSIFADEFYDPNKVVNASLVLKLSSYYQNGYSIDMYINSFKLLWNQSQYLDRHHLIMKFQQGMDSDLNQHLGTITTGCPNDTKVDE</sequence>
<dbReference type="EMBL" id="JABCKV010001903">
    <property type="protein sequence ID" value="KAG5639845.1"/>
    <property type="molecule type" value="Genomic_DNA"/>
</dbReference>
<keyword evidence="3" id="KW-1185">Reference proteome</keyword>